<dbReference type="Gene3D" id="3.90.50.10">
    <property type="entry name" value="Photosynthetic Reaction Center, subunit H, domain 2"/>
    <property type="match status" value="1"/>
</dbReference>
<evidence type="ECO:0000259" key="2">
    <source>
        <dbReference type="Pfam" id="PF05239"/>
    </source>
</evidence>
<evidence type="ECO:0000256" key="1">
    <source>
        <dbReference type="SAM" id="MobiDB-lite"/>
    </source>
</evidence>
<dbReference type="InterPro" id="IPR019060">
    <property type="entry name" value="DUF2382"/>
</dbReference>
<sequence length="294" mass="32622">MFTQDQIRSLVGATAYDSDGDKIGKVGHVYFDDQTDQPKWITVNTGLFGLNESFVPLAGAESRGDDVVVRYDKATVKDAPNVDAEGHLSVEEEERLYRHYGLDYASGGEYGTSGTDRTTSGADYSAAGTTGTAGGRHELRDTERSDYQDRSATDRGLEGRGHDTSGPNTDDAMTRSEERLNVGTETREAGRARLRKHVVTEHQQVQVPVSREEVRVEREPITDANRGDAVDGPAISEEEHEVTLREERPVVDKEAVPVERVRLGTETVRETETVGDEVRREEIEVDDDARSRRR</sequence>
<comment type="caution">
    <text evidence="4">The sequence shown here is derived from an EMBL/GenBank/DDBJ whole genome shotgun (WGS) entry which is preliminary data.</text>
</comment>
<feature type="region of interest" description="Disordered" evidence="1">
    <location>
        <begin position="107"/>
        <end position="176"/>
    </location>
</feature>
<dbReference type="RefSeq" id="WP_252437827.1">
    <property type="nucleotide sequence ID" value="NZ_JAGSOV010000024.1"/>
</dbReference>
<name>A0ABT0ZYD2_9PSEU</name>
<evidence type="ECO:0000313" key="4">
    <source>
        <dbReference type="EMBL" id="MCO1655750.1"/>
    </source>
</evidence>
<accession>A0ABT0ZYD2</accession>
<dbReference type="Proteomes" id="UP001165283">
    <property type="component" value="Unassembled WGS sequence"/>
</dbReference>
<gene>
    <name evidence="4" type="ORF">KDL28_11875</name>
</gene>
<proteinExistence type="predicted"/>
<organism evidence="4 5">
    <name type="scientific">Pseudonocardia humida</name>
    <dbReference type="NCBI Taxonomy" id="2800819"/>
    <lineage>
        <taxon>Bacteria</taxon>
        <taxon>Bacillati</taxon>
        <taxon>Actinomycetota</taxon>
        <taxon>Actinomycetes</taxon>
        <taxon>Pseudonocardiales</taxon>
        <taxon>Pseudonocardiaceae</taxon>
        <taxon>Pseudonocardia</taxon>
    </lineage>
</organism>
<evidence type="ECO:0000313" key="5">
    <source>
        <dbReference type="Proteomes" id="UP001165283"/>
    </source>
</evidence>
<dbReference type="NCBIfam" id="TIGR02271">
    <property type="entry name" value="YsnF/AvaK domain"/>
    <property type="match status" value="1"/>
</dbReference>
<dbReference type="SUPFAM" id="SSF50346">
    <property type="entry name" value="PRC-barrel domain"/>
    <property type="match status" value="1"/>
</dbReference>
<reference evidence="4" key="1">
    <citation type="submission" date="2021-04" db="EMBL/GenBank/DDBJ databases">
        <title>Pseudonocardia sp. nov., isolated from sandy soil of mangrove forest.</title>
        <authorList>
            <person name="Zan Z."/>
            <person name="Huang R."/>
            <person name="Liu W."/>
        </authorList>
    </citation>
    <scope>NUCLEOTIDE SEQUENCE</scope>
    <source>
        <strain evidence="4">S2-4</strain>
    </source>
</reference>
<feature type="compositionally biased region" description="Low complexity" evidence="1">
    <location>
        <begin position="118"/>
        <end position="130"/>
    </location>
</feature>
<protein>
    <submittedName>
        <fullName evidence="4">PRC and DUF2382 domain-containing protein</fullName>
    </submittedName>
</protein>
<dbReference type="InterPro" id="IPR011033">
    <property type="entry name" value="PRC_barrel-like_sf"/>
</dbReference>
<dbReference type="PANTHER" id="PTHR38463">
    <property type="entry name" value="STRESS RESPONSE PROTEIN YSNF"/>
    <property type="match status" value="1"/>
</dbReference>
<feature type="compositionally biased region" description="Basic and acidic residues" evidence="1">
    <location>
        <begin position="268"/>
        <end position="282"/>
    </location>
</feature>
<dbReference type="EMBL" id="JAGSOV010000024">
    <property type="protein sequence ID" value="MCO1655750.1"/>
    <property type="molecule type" value="Genomic_DNA"/>
</dbReference>
<evidence type="ECO:0000259" key="3">
    <source>
        <dbReference type="Pfam" id="PF09557"/>
    </source>
</evidence>
<feature type="region of interest" description="Disordered" evidence="1">
    <location>
        <begin position="224"/>
        <end position="250"/>
    </location>
</feature>
<dbReference type="InterPro" id="IPR052967">
    <property type="entry name" value="Stress_Response_Assoc"/>
</dbReference>
<dbReference type="PANTHER" id="PTHR38463:SF1">
    <property type="entry name" value="STRESS RESPONSE PROTEIN YSNF"/>
    <property type="match status" value="1"/>
</dbReference>
<keyword evidence="5" id="KW-1185">Reference proteome</keyword>
<dbReference type="InterPro" id="IPR014747">
    <property type="entry name" value="Bac_photo_RC_H_C"/>
</dbReference>
<feature type="compositionally biased region" description="Basic and acidic residues" evidence="1">
    <location>
        <begin position="135"/>
        <end position="163"/>
    </location>
</feature>
<dbReference type="Pfam" id="PF09557">
    <property type="entry name" value="DUF2382"/>
    <property type="match status" value="1"/>
</dbReference>
<feature type="domain" description="PRC-barrel" evidence="2">
    <location>
        <begin position="5"/>
        <end position="74"/>
    </location>
</feature>
<dbReference type="InterPro" id="IPR027275">
    <property type="entry name" value="PRC-brl_dom"/>
</dbReference>
<feature type="domain" description="DUF2382" evidence="3">
    <location>
        <begin position="173"/>
        <end position="285"/>
    </location>
</feature>
<feature type="region of interest" description="Disordered" evidence="1">
    <location>
        <begin position="268"/>
        <end position="294"/>
    </location>
</feature>
<dbReference type="Pfam" id="PF05239">
    <property type="entry name" value="PRC"/>
    <property type="match status" value="1"/>
</dbReference>
<feature type="compositionally biased region" description="Basic and acidic residues" evidence="1">
    <location>
        <begin position="241"/>
        <end position="250"/>
    </location>
</feature>